<dbReference type="PROSITE" id="PS00675">
    <property type="entry name" value="SIGMA54_INTERACT_1"/>
    <property type="match status" value="1"/>
</dbReference>
<dbReference type="PROSITE" id="PS50045">
    <property type="entry name" value="SIGMA54_INTERACT_4"/>
    <property type="match status" value="1"/>
</dbReference>
<evidence type="ECO:0000256" key="3">
    <source>
        <dbReference type="ARBA" id="ARBA00023015"/>
    </source>
</evidence>
<evidence type="ECO:0000259" key="8">
    <source>
        <dbReference type="PROSITE" id="PS50045"/>
    </source>
</evidence>
<dbReference type="InterPro" id="IPR003593">
    <property type="entry name" value="AAA+_ATPase"/>
</dbReference>
<dbReference type="CDD" id="cd00009">
    <property type="entry name" value="AAA"/>
    <property type="match status" value="1"/>
</dbReference>
<dbReference type="SUPFAM" id="SSF52172">
    <property type="entry name" value="CheY-like"/>
    <property type="match status" value="1"/>
</dbReference>
<keyword evidence="3" id="KW-0805">Transcription regulation</keyword>
<protein>
    <submittedName>
        <fullName evidence="10">Sigma-54-dependent Fis family transcriptional regulator</fullName>
    </submittedName>
</protein>
<dbReference type="PRINTS" id="PR01590">
    <property type="entry name" value="HTHFIS"/>
</dbReference>
<evidence type="ECO:0000256" key="2">
    <source>
        <dbReference type="ARBA" id="ARBA00022840"/>
    </source>
</evidence>
<feature type="region of interest" description="Disordered" evidence="7">
    <location>
        <begin position="381"/>
        <end position="447"/>
    </location>
</feature>
<dbReference type="PANTHER" id="PTHR32071">
    <property type="entry name" value="TRANSCRIPTIONAL REGULATORY PROTEIN"/>
    <property type="match status" value="1"/>
</dbReference>
<keyword evidence="5" id="KW-0804">Transcription</keyword>
<name>A0A7C3WJG0_9BACT</name>
<dbReference type="EMBL" id="DSRP01000195">
    <property type="protein sequence ID" value="HGG91862.1"/>
    <property type="molecule type" value="Genomic_DNA"/>
</dbReference>
<feature type="domain" description="Response regulatory" evidence="9">
    <location>
        <begin position="3"/>
        <end position="121"/>
    </location>
</feature>
<evidence type="ECO:0000259" key="9">
    <source>
        <dbReference type="PROSITE" id="PS50110"/>
    </source>
</evidence>
<dbReference type="PROSITE" id="PS00676">
    <property type="entry name" value="SIGMA54_INTERACT_2"/>
    <property type="match status" value="1"/>
</dbReference>
<sequence length="495" mass="53429">MPSLLVIDDEPGHRLMVRAVMQDAGWTVAEAANGRQGLDHLRACKDAGCPDAVLLDMKMPGMDGMEVLAHLTRDYPGLPVVMLTAYGTVGSAVEAMKRGAFDYLTKPADNEELKAVLAKAREYHRLQRENRDLRMRVAGADAAGRMIGQSRAMRQVRELALQVGPAEATVLILGESGTGKELVAEMVHQASPRRDGPLIKVNCAALPGDLLESELFGYVKGAFTGAVKDKPGRFQLAHGGTLFLDEVGELPLPLQAKLLRALQERVVEPLGAVKPVATDARIVAATNRDLRACVAAQTFREDLYFRLAVLEIRIPPLRERMEDLPELAAHLLAKLGEKNKKVVRAVSPAFLERLSRHSWPGNVRELENVLERAVILSRSDTLTPETLPPHLGEAAEGAGAPRPVQTAFQTSGPAPVQAASQPATLAPGPVSAQAAAPPFAPEPGAAPASFEQAERMAIQAALEANQGHRERTADALGISRRTLQYKLRKFGLARR</sequence>
<dbReference type="SUPFAM" id="SSF46689">
    <property type="entry name" value="Homeodomain-like"/>
    <property type="match status" value="1"/>
</dbReference>
<dbReference type="Gene3D" id="1.10.8.60">
    <property type="match status" value="1"/>
</dbReference>
<dbReference type="InterPro" id="IPR027417">
    <property type="entry name" value="P-loop_NTPase"/>
</dbReference>
<keyword evidence="4" id="KW-0238">DNA-binding</keyword>
<dbReference type="InterPro" id="IPR058031">
    <property type="entry name" value="AAA_lid_NorR"/>
</dbReference>
<dbReference type="GO" id="GO:0006355">
    <property type="term" value="P:regulation of DNA-templated transcription"/>
    <property type="evidence" value="ECO:0007669"/>
    <property type="project" value="InterPro"/>
</dbReference>
<dbReference type="InterPro" id="IPR025943">
    <property type="entry name" value="Sigma_54_int_dom_ATP-bd_2"/>
</dbReference>
<dbReference type="GO" id="GO:0000160">
    <property type="term" value="P:phosphorelay signal transduction system"/>
    <property type="evidence" value="ECO:0007669"/>
    <property type="project" value="InterPro"/>
</dbReference>
<comment type="caution">
    <text evidence="10">The sequence shown here is derived from an EMBL/GenBank/DDBJ whole genome shotgun (WGS) entry which is preliminary data.</text>
</comment>
<dbReference type="InterPro" id="IPR011006">
    <property type="entry name" value="CheY-like_superfamily"/>
</dbReference>
<reference evidence="10" key="1">
    <citation type="journal article" date="2020" name="mSystems">
        <title>Genome- and Community-Level Interaction Insights into Carbon Utilization and Element Cycling Functions of Hydrothermarchaeota in Hydrothermal Sediment.</title>
        <authorList>
            <person name="Zhou Z."/>
            <person name="Liu Y."/>
            <person name="Xu W."/>
            <person name="Pan J."/>
            <person name="Luo Z.H."/>
            <person name="Li M."/>
        </authorList>
    </citation>
    <scope>NUCLEOTIDE SEQUENCE [LARGE SCALE GENOMIC DNA]</scope>
    <source>
        <strain evidence="10">SpSt-413</strain>
    </source>
</reference>
<dbReference type="InterPro" id="IPR002197">
    <property type="entry name" value="HTH_Fis"/>
</dbReference>
<dbReference type="InterPro" id="IPR025662">
    <property type="entry name" value="Sigma_54_int_dom_ATP-bd_1"/>
</dbReference>
<feature type="modified residue" description="4-aspartylphosphate" evidence="6">
    <location>
        <position position="56"/>
    </location>
</feature>
<keyword evidence="1" id="KW-0547">Nucleotide-binding</keyword>
<gene>
    <name evidence="10" type="ORF">ENR59_02785</name>
</gene>
<evidence type="ECO:0000256" key="1">
    <source>
        <dbReference type="ARBA" id="ARBA00022741"/>
    </source>
</evidence>
<evidence type="ECO:0000256" key="5">
    <source>
        <dbReference type="ARBA" id="ARBA00023163"/>
    </source>
</evidence>
<dbReference type="Pfam" id="PF25601">
    <property type="entry name" value="AAA_lid_14"/>
    <property type="match status" value="1"/>
</dbReference>
<feature type="domain" description="Sigma-54 factor interaction" evidence="8">
    <location>
        <begin position="146"/>
        <end position="375"/>
    </location>
</feature>
<proteinExistence type="predicted"/>
<evidence type="ECO:0000256" key="7">
    <source>
        <dbReference type="SAM" id="MobiDB-lite"/>
    </source>
</evidence>
<evidence type="ECO:0000313" key="10">
    <source>
        <dbReference type="EMBL" id="HGG91862.1"/>
    </source>
</evidence>
<dbReference type="SMART" id="SM00382">
    <property type="entry name" value="AAA"/>
    <property type="match status" value="1"/>
</dbReference>
<dbReference type="InterPro" id="IPR009057">
    <property type="entry name" value="Homeodomain-like_sf"/>
</dbReference>
<dbReference type="GO" id="GO:0043565">
    <property type="term" value="F:sequence-specific DNA binding"/>
    <property type="evidence" value="ECO:0007669"/>
    <property type="project" value="InterPro"/>
</dbReference>
<dbReference type="Gene3D" id="3.40.50.2300">
    <property type="match status" value="1"/>
</dbReference>
<dbReference type="InterPro" id="IPR002078">
    <property type="entry name" value="Sigma_54_int"/>
</dbReference>
<dbReference type="PANTHER" id="PTHR32071:SF113">
    <property type="entry name" value="ALGINATE BIOSYNTHESIS TRANSCRIPTIONAL REGULATORY PROTEIN ALGB"/>
    <property type="match status" value="1"/>
</dbReference>
<evidence type="ECO:0000256" key="6">
    <source>
        <dbReference type="PROSITE-ProRule" id="PRU00169"/>
    </source>
</evidence>
<feature type="compositionally biased region" description="Low complexity" evidence="7">
    <location>
        <begin position="429"/>
        <end position="447"/>
    </location>
</feature>
<dbReference type="Pfam" id="PF00072">
    <property type="entry name" value="Response_reg"/>
    <property type="match status" value="1"/>
</dbReference>
<keyword evidence="6" id="KW-0597">Phosphoprotein</keyword>
<organism evidence="10">
    <name type="scientific">Fundidesulfovibrio putealis</name>
    <dbReference type="NCBI Taxonomy" id="270496"/>
    <lineage>
        <taxon>Bacteria</taxon>
        <taxon>Pseudomonadati</taxon>
        <taxon>Thermodesulfobacteriota</taxon>
        <taxon>Desulfovibrionia</taxon>
        <taxon>Desulfovibrionales</taxon>
        <taxon>Desulfovibrionaceae</taxon>
        <taxon>Fundidesulfovibrio</taxon>
    </lineage>
</organism>
<keyword evidence="2" id="KW-0067">ATP-binding</keyword>
<dbReference type="InterPro" id="IPR025944">
    <property type="entry name" value="Sigma_54_int_dom_CS"/>
</dbReference>
<evidence type="ECO:0000256" key="4">
    <source>
        <dbReference type="ARBA" id="ARBA00023125"/>
    </source>
</evidence>
<dbReference type="FunFam" id="3.40.50.300:FF:000006">
    <property type="entry name" value="DNA-binding transcriptional regulator NtrC"/>
    <property type="match status" value="1"/>
</dbReference>
<dbReference type="InterPro" id="IPR001789">
    <property type="entry name" value="Sig_transdc_resp-reg_receiver"/>
</dbReference>
<dbReference type="SMART" id="SM00448">
    <property type="entry name" value="REC"/>
    <property type="match status" value="1"/>
</dbReference>
<dbReference type="Gene3D" id="1.10.10.60">
    <property type="entry name" value="Homeodomain-like"/>
    <property type="match status" value="1"/>
</dbReference>
<dbReference type="PROSITE" id="PS00688">
    <property type="entry name" value="SIGMA54_INTERACT_3"/>
    <property type="match status" value="1"/>
</dbReference>
<feature type="compositionally biased region" description="Polar residues" evidence="7">
    <location>
        <begin position="406"/>
        <end position="423"/>
    </location>
</feature>
<dbReference type="Gene3D" id="3.40.50.300">
    <property type="entry name" value="P-loop containing nucleotide triphosphate hydrolases"/>
    <property type="match status" value="1"/>
</dbReference>
<dbReference type="Pfam" id="PF02954">
    <property type="entry name" value="HTH_8"/>
    <property type="match status" value="1"/>
</dbReference>
<dbReference type="GO" id="GO:0005524">
    <property type="term" value="F:ATP binding"/>
    <property type="evidence" value="ECO:0007669"/>
    <property type="project" value="UniProtKB-KW"/>
</dbReference>
<dbReference type="Pfam" id="PF00158">
    <property type="entry name" value="Sigma54_activat"/>
    <property type="match status" value="1"/>
</dbReference>
<dbReference type="AlphaFoldDB" id="A0A7C3WJG0"/>
<dbReference type="PROSITE" id="PS50110">
    <property type="entry name" value="RESPONSE_REGULATORY"/>
    <property type="match status" value="1"/>
</dbReference>
<accession>A0A7C3WJG0</accession>
<dbReference type="SUPFAM" id="SSF52540">
    <property type="entry name" value="P-loop containing nucleoside triphosphate hydrolases"/>
    <property type="match status" value="1"/>
</dbReference>